<protein>
    <recommendedName>
        <fullName evidence="2">Prepilin type IV endopeptidase peptidase domain-containing protein</fullName>
    </recommendedName>
</protein>
<proteinExistence type="predicted"/>
<feature type="transmembrane region" description="Helical" evidence="1">
    <location>
        <begin position="138"/>
        <end position="156"/>
    </location>
</feature>
<evidence type="ECO:0000256" key="1">
    <source>
        <dbReference type="SAM" id="Phobius"/>
    </source>
</evidence>
<feature type="transmembrane region" description="Helical" evidence="1">
    <location>
        <begin position="54"/>
        <end position="72"/>
    </location>
</feature>
<dbReference type="EMBL" id="RBTP01000076">
    <property type="protein sequence ID" value="RMT76843.1"/>
    <property type="molecule type" value="Genomic_DNA"/>
</dbReference>
<gene>
    <name evidence="3" type="ORF">ALP40_03799</name>
</gene>
<evidence type="ECO:0000259" key="2">
    <source>
        <dbReference type="Pfam" id="PF01478"/>
    </source>
</evidence>
<keyword evidence="1" id="KW-0812">Transmembrane</keyword>
<dbReference type="Pfam" id="PF01478">
    <property type="entry name" value="Peptidase_A24"/>
    <property type="match status" value="1"/>
</dbReference>
<feature type="transmembrane region" description="Helical" evidence="1">
    <location>
        <begin position="24"/>
        <end position="42"/>
    </location>
</feature>
<dbReference type="InterPro" id="IPR000045">
    <property type="entry name" value="Prepilin_IV_endopep_pep"/>
</dbReference>
<feature type="transmembrane region" description="Helical" evidence="1">
    <location>
        <begin position="92"/>
        <end position="117"/>
    </location>
</feature>
<feature type="domain" description="Prepilin type IV endopeptidase peptidase" evidence="2">
    <location>
        <begin position="4"/>
        <end position="109"/>
    </location>
</feature>
<name>A0A3M5NYL1_PSEVI</name>
<dbReference type="Proteomes" id="UP000273854">
    <property type="component" value="Unassembled WGS sequence"/>
</dbReference>
<evidence type="ECO:0000313" key="3">
    <source>
        <dbReference type="EMBL" id="RMT76843.1"/>
    </source>
</evidence>
<dbReference type="Gene3D" id="1.20.120.1220">
    <property type="match status" value="1"/>
</dbReference>
<comment type="caution">
    <text evidence="3">The sequence shown here is derived from an EMBL/GenBank/DDBJ whole genome shotgun (WGS) entry which is preliminary data.</text>
</comment>
<accession>A0A3M5NYL1</accession>
<sequence length="162" mass="17518">MVLFFLLAWLGVCAEQDARQRKISNGLTLGGVLVAFGYIAYTGHTCVGAEPAEAGWALLTALALTLPGYVLGRLGAGDVKLLSALALATDTLYLLGTFIGAGIAVALWSVLNTKVWPLVNQRLTRRYFYLGTEMTNKYPFSPFLFIGFSLTALMIHRAQDAL</sequence>
<dbReference type="GO" id="GO:0016020">
    <property type="term" value="C:membrane"/>
    <property type="evidence" value="ECO:0007669"/>
    <property type="project" value="InterPro"/>
</dbReference>
<dbReference type="GO" id="GO:0004190">
    <property type="term" value="F:aspartic-type endopeptidase activity"/>
    <property type="evidence" value="ECO:0007669"/>
    <property type="project" value="InterPro"/>
</dbReference>
<dbReference type="AlphaFoldDB" id="A0A3M5NYL1"/>
<reference evidence="3 4" key="1">
    <citation type="submission" date="2018-08" db="EMBL/GenBank/DDBJ databases">
        <title>Recombination of ecologically and evolutionarily significant loci maintains genetic cohesion in the Pseudomonas syringae species complex.</title>
        <authorList>
            <person name="Dillon M."/>
            <person name="Thakur S."/>
            <person name="Almeida R.N.D."/>
            <person name="Weir B.S."/>
            <person name="Guttman D.S."/>
        </authorList>
    </citation>
    <scope>NUCLEOTIDE SEQUENCE [LARGE SCALE GENOMIC DNA]</scope>
    <source>
        <strain evidence="3 4">ICMP 19473</strain>
    </source>
</reference>
<keyword evidence="1" id="KW-0472">Membrane</keyword>
<dbReference type="OrthoDB" id="5600918at2"/>
<dbReference type="RefSeq" id="WP_122210481.1">
    <property type="nucleotide sequence ID" value="NZ_RBTP01000076.1"/>
</dbReference>
<evidence type="ECO:0000313" key="4">
    <source>
        <dbReference type="Proteomes" id="UP000273854"/>
    </source>
</evidence>
<keyword evidence="1" id="KW-1133">Transmembrane helix</keyword>
<organism evidence="3 4">
    <name type="scientific">Pseudomonas viridiflava</name>
    <name type="common">Phytomonas viridiflava</name>
    <dbReference type="NCBI Taxonomy" id="33069"/>
    <lineage>
        <taxon>Bacteria</taxon>
        <taxon>Pseudomonadati</taxon>
        <taxon>Pseudomonadota</taxon>
        <taxon>Gammaproteobacteria</taxon>
        <taxon>Pseudomonadales</taxon>
        <taxon>Pseudomonadaceae</taxon>
        <taxon>Pseudomonas</taxon>
    </lineage>
</organism>